<reference evidence="11 12" key="1">
    <citation type="journal article" date="2024" name="Nat. Commun.">
        <title>Phylogenomics reveals the evolutionary origins of lichenization in chlorophyte algae.</title>
        <authorList>
            <person name="Puginier C."/>
            <person name="Libourel C."/>
            <person name="Otte J."/>
            <person name="Skaloud P."/>
            <person name="Haon M."/>
            <person name="Grisel S."/>
            <person name="Petersen M."/>
            <person name="Berrin J.G."/>
            <person name="Delaux P.M."/>
            <person name="Dal Grande F."/>
            <person name="Keller J."/>
        </authorList>
    </citation>
    <scope>NUCLEOTIDE SEQUENCE [LARGE SCALE GENOMIC DNA]</scope>
    <source>
        <strain evidence="11 12">SAG 216-7</strain>
    </source>
</reference>
<comment type="caution">
    <text evidence="11">The sequence shown here is derived from an EMBL/GenBank/DDBJ whole genome shotgun (WGS) entry which is preliminary data.</text>
</comment>
<dbReference type="InterPro" id="IPR001609">
    <property type="entry name" value="Myosin_head_motor_dom-like"/>
</dbReference>
<keyword evidence="3" id="KW-0175">Coiled coil</keyword>
<dbReference type="PANTHER" id="PTHR13140:SF706">
    <property type="entry name" value="DILUTE CLASS UNCONVENTIONAL MYOSIN, ISOFORM C"/>
    <property type="match status" value="1"/>
</dbReference>
<evidence type="ECO:0000256" key="4">
    <source>
        <dbReference type="ARBA" id="ARBA00023123"/>
    </source>
</evidence>
<dbReference type="PRINTS" id="PR00193">
    <property type="entry name" value="MYOSINHEAVY"/>
</dbReference>
<keyword evidence="2 7" id="KW-0067">ATP-binding</keyword>
<feature type="region of interest" description="Disordered" evidence="8">
    <location>
        <begin position="1162"/>
        <end position="1207"/>
    </location>
</feature>
<dbReference type="InterPro" id="IPR036961">
    <property type="entry name" value="Kinesin_motor_dom_sf"/>
</dbReference>
<evidence type="ECO:0000256" key="8">
    <source>
        <dbReference type="SAM" id="MobiDB-lite"/>
    </source>
</evidence>
<protein>
    <recommendedName>
        <fullName evidence="13">Myosin motor domain-containing protein</fullName>
    </recommendedName>
</protein>
<evidence type="ECO:0008006" key="13">
    <source>
        <dbReference type="Google" id="ProtNLM"/>
    </source>
</evidence>
<evidence type="ECO:0000313" key="12">
    <source>
        <dbReference type="Proteomes" id="UP001491310"/>
    </source>
</evidence>
<dbReference type="Gene3D" id="1.20.120.720">
    <property type="entry name" value="Myosin VI head, motor domain, U50 subdomain"/>
    <property type="match status" value="1"/>
</dbReference>
<feature type="compositionally biased region" description="Polar residues" evidence="8">
    <location>
        <begin position="1302"/>
        <end position="1319"/>
    </location>
</feature>
<dbReference type="Proteomes" id="UP001491310">
    <property type="component" value="Unassembled WGS sequence"/>
</dbReference>
<evidence type="ECO:0000256" key="3">
    <source>
        <dbReference type="ARBA" id="ARBA00023054"/>
    </source>
</evidence>
<evidence type="ECO:0000313" key="11">
    <source>
        <dbReference type="EMBL" id="KAK9916625.1"/>
    </source>
</evidence>
<dbReference type="PROSITE" id="PS50096">
    <property type="entry name" value="IQ"/>
    <property type="match status" value="2"/>
</dbReference>
<evidence type="ECO:0000256" key="5">
    <source>
        <dbReference type="ARBA" id="ARBA00023175"/>
    </source>
</evidence>
<dbReference type="Pfam" id="PF00063">
    <property type="entry name" value="Myosin_head"/>
    <property type="match status" value="1"/>
</dbReference>
<evidence type="ECO:0000259" key="9">
    <source>
        <dbReference type="PROSITE" id="PS51456"/>
    </source>
</evidence>
<organism evidence="11 12">
    <name type="scientific">Coccomyxa subellipsoidea</name>
    <dbReference type="NCBI Taxonomy" id="248742"/>
    <lineage>
        <taxon>Eukaryota</taxon>
        <taxon>Viridiplantae</taxon>
        <taxon>Chlorophyta</taxon>
        <taxon>core chlorophytes</taxon>
        <taxon>Trebouxiophyceae</taxon>
        <taxon>Trebouxiophyceae incertae sedis</taxon>
        <taxon>Coccomyxaceae</taxon>
        <taxon>Coccomyxa</taxon>
    </lineage>
</organism>
<evidence type="ECO:0000259" key="10">
    <source>
        <dbReference type="PROSITE" id="PS51844"/>
    </source>
</evidence>
<sequence>MNRSDIDKREMSMFGRTRQLKDPGKKPGGGWVSKNASQKSGQGTARSAAAWKQDTLEGLEKGSRVWYKAGVNSWVLGTLLTRQEESWNVALDSEAGEATGQVVSCKPDLLVPANPVILDGVPDLTNLTYLNEPSILHGLNLRYAEDEIYTHAGPVLIAINPFKQVPLYTAEIVERYVTRGTPRDGSEPPEPHVFLTADTAYKAMCRSGLSQSLVITGESGSGKTETTKIAMQYLAGLAGGTGVEDAVLATNPLLEAFGNAKTLRNNNSSRFGKLIEIYFDKGHHICGALIQTYLLEKSRVVHQLPGERNYHIFYQLCKAMKGEQAAQLRIPPNPLKHFRYLNRSGCTTIAGTDDAADFQLVQHAMDAVNIDKKSQGLVWLLLSAILWLGNIEFESAGDDSVTVRRDEALVNAAELLSVDEDELATALCERTLSAGGETIQRRLRLDAAEDARDALAKAVYAALFRWLVTRVNAFLAVGKKVSGTSLSILDIYGFECFMENSFEQLCINYANERLQQQFNRHLFKVEQEAYESEGIDWAHVDFEDNQDCVDLLEARPPRGTGILSLLDEECLFPKSTDLTFGDKLRQQLKDHACFGFDPRIPSLDFIVHHYAGDVLYSCDKFLDKNRDSLSPDLVILLEGGGNQLVTQLAEDMAHDQINRSSSTTVGARFREQLRDLIARLDLTELHFVRCIKPNNEQAQEDYDAALVLHQLRCCGITEVARIARAGYPTRHAHAQFAHRYSMLLGNKAPRKGEAVLDTCKALLVQFGVKPKQYQIGRTKLFFRAGVLGQLEDAATRINRAVLTIQSYRRMLPVRRAFVAKRGAAVRIQTAERGRVARREFAELKRRHAAATQLQARYRGHRVRLDYLRTLRAVLVLQIAFRRWQVARRVAARAAERAAHEAELAKAAAATAAARAAEEAAAEDARRKERASFTAIKDEFGVEQDDVYEIVAAWHDHAADVEEYVAVQEEFGLDAKGIRDALEQHQRHKKDLDEYEALRRDLGMDAEGMRKVLTSWQAHGAKLEAVRAEFQTDPQSMRDILRLWQRHGHQINAYLESGEAQALQNGAKGLPEVKGAPATNGEAAEVVGVQTPQKTAMRTSTIAEEPEEEDAVVSGGARPQVLSASACQQLALWEEYADEVEEQMRVLLADNALLQAALADVRSSLTHDRPPSAGASGRRDDGWALPASRPGTADGGGLGPATNGAAGGNSAAVAQYVRPLAEELERKRALFMDDASFITEVREGRALAPGMDAEAELRTLRLRFDNFRRDFKARLDITAENLKRIEKEEKKAVRRGSLRVSGSGDSRTTSETSMDQSGQHTAFGGDIDASNKAGLSSMLSRLSFRRPH</sequence>
<dbReference type="InterPro" id="IPR004009">
    <property type="entry name" value="SH3_Myosin"/>
</dbReference>
<feature type="region of interest" description="Actin-binding" evidence="7">
    <location>
        <begin position="673"/>
        <end position="695"/>
    </location>
</feature>
<feature type="compositionally biased region" description="Basic and acidic residues" evidence="8">
    <location>
        <begin position="1"/>
        <end position="11"/>
    </location>
</feature>
<evidence type="ECO:0000256" key="7">
    <source>
        <dbReference type="PROSITE-ProRule" id="PRU00782"/>
    </source>
</evidence>
<gene>
    <name evidence="11" type="ORF">WJX75_005063</name>
</gene>
<feature type="region of interest" description="Disordered" evidence="8">
    <location>
        <begin position="1"/>
        <end position="47"/>
    </location>
</feature>
<feature type="compositionally biased region" description="Polar residues" evidence="8">
    <location>
        <begin position="34"/>
        <end position="45"/>
    </location>
</feature>
<feature type="domain" description="Myosin N-terminal SH3-like" evidence="10">
    <location>
        <begin position="60"/>
        <end position="115"/>
    </location>
</feature>
<dbReference type="CDD" id="cd23767">
    <property type="entry name" value="IQCD"/>
    <property type="match status" value="1"/>
</dbReference>
<dbReference type="PROSITE" id="PS51456">
    <property type="entry name" value="MYOSIN_MOTOR"/>
    <property type="match status" value="1"/>
</dbReference>
<keyword evidence="1 7" id="KW-0547">Nucleotide-binding</keyword>
<dbReference type="InterPro" id="IPR000048">
    <property type="entry name" value="IQ_motif_EF-hand-BS"/>
</dbReference>
<feature type="binding site" evidence="7">
    <location>
        <begin position="217"/>
        <end position="224"/>
    </location>
    <ligand>
        <name>ATP</name>
        <dbReference type="ChEBI" id="CHEBI:30616"/>
    </ligand>
</feature>
<keyword evidence="5 7" id="KW-0505">Motor protein</keyword>
<accession>A0ABR2YXY6</accession>
<comment type="similarity">
    <text evidence="7">Belongs to the TRAFAC class myosin-kinesin ATPase superfamily. Myosin family.</text>
</comment>
<feature type="domain" description="Myosin motor" evidence="9">
    <location>
        <begin position="119"/>
        <end position="795"/>
    </location>
</feature>
<dbReference type="SMART" id="SM00242">
    <property type="entry name" value="MYSc"/>
    <property type="match status" value="1"/>
</dbReference>
<dbReference type="EMBL" id="JALJOT010000003">
    <property type="protein sequence ID" value="KAK9916625.1"/>
    <property type="molecule type" value="Genomic_DNA"/>
</dbReference>
<dbReference type="InterPro" id="IPR027417">
    <property type="entry name" value="P-loop_NTPase"/>
</dbReference>
<proteinExistence type="inferred from homology"/>
<dbReference type="Gene3D" id="1.10.10.820">
    <property type="match status" value="1"/>
</dbReference>
<feature type="region of interest" description="Disordered" evidence="8">
    <location>
        <begin position="1290"/>
        <end position="1329"/>
    </location>
</feature>
<keyword evidence="12" id="KW-1185">Reference proteome</keyword>
<evidence type="ECO:0000256" key="1">
    <source>
        <dbReference type="ARBA" id="ARBA00022741"/>
    </source>
</evidence>
<dbReference type="PROSITE" id="PS51844">
    <property type="entry name" value="SH3_LIKE"/>
    <property type="match status" value="1"/>
</dbReference>
<dbReference type="SUPFAM" id="SSF52540">
    <property type="entry name" value="P-loop containing nucleoside triphosphate hydrolases"/>
    <property type="match status" value="1"/>
</dbReference>
<evidence type="ECO:0000256" key="2">
    <source>
        <dbReference type="ARBA" id="ARBA00022840"/>
    </source>
</evidence>
<name>A0ABR2YXY6_9CHLO</name>
<keyword evidence="4 7" id="KW-0518">Myosin</keyword>
<dbReference type="Gene3D" id="6.20.240.20">
    <property type="match status" value="1"/>
</dbReference>
<evidence type="ECO:0000256" key="6">
    <source>
        <dbReference type="ARBA" id="ARBA00023203"/>
    </source>
</evidence>
<dbReference type="Gene3D" id="1.20.5.190">
    <property type="match status" value="2"/>
</dbReference>
<dbReference type="PANTHER" id="PTHR13140">
    <property type="entry name" value="MYOSIN"/>
    <property type="match status" value="1"/>
</dbReference>
<keyword evidence="6 7" id="KW-0009">Actin-binding</keyword>
<dbReference type="SMART" id="SM00015">
    <property type="entry name" value="IQ"/>
    <property type="match status" value="4"/>
</dbReference>
<dbReference type="Gene3D" id="1.20.58.530">
    <property type="match status" value="1"/>
</dbReference>
<dbReference type="Gene3D" id="3.40.850.10">
    <property type="entry name" value="Kinesin motor domain"/>
    <property type="match status" value="1"/>
</dbReference>